<dbReference type="RefSeq" id="WP_210659939.1">
    <property type="nucleotide sequence ID" value="NZ_JAGKSP010000006.1"/>
</dbReference>
<feature type="domain" description="Nucleoside transporter/FeoB GTPase Gate" evidence="2">
    <location>
        <begin position="40"/>
        <end position="137"/>
    </location>
</feature>
<keyword evidence="1" id="KW-0472">Membrane</keyword>
<dbReference type="EMBL" id="JAGKSP010000006">
    <property type="protein sequence ID" value="MBP3964538.1"/>
    <property type="molecule type" value="Genomic_DNA"/>
</dbReference>
<feature type="transmembrane region" description="Helical" evidence="1">
    <location>
        <begin position="278"/>
        <end position="300"/>
    </location>
</feature>
<protein>
    <submittedName>
        <fullName evidence="3">Nucleoside recognition protein</fullName>
    </submittedName>
</protein>
<dbReference type="InterPro" id="IPR011642">
    <property type="entry name" value="Gate_dom"/>
</dbReference>
<evidence type="ECO:0000256" key="1">
    <source>
        <dbReference type="SAM" id="Phobius"/>
    </source>
</evidence>
<keyword evidence="4" id="KW-1185">Reference proteome</keyword>
<keyword evidence="1" id="KW-1133">Transmembrane helix</keyword>
<name>A0ABS5CFC0_9BACL</name>
<reference evidence="3 4" key="1">
    <citation type="submission" date="2021-04" db="EMBL/GenBank/DDBJ databases">
        <title>Paenibacillus sp. DLE-14 whole genome sequence.</title>
        <authorList>
            <person name="Ham Y.J."/>
        </authorList>
    </citation>
    <scope>NUCLEOTIDE SEQUENCE [LARGE SCALE GENOMIC DNA]</scope>
    <source>
        <strain evidence="3 4">DLE-14</strain>
    </source>
</reference>
<sequence>MTRTILLACLSILLVASIIVRPDEAFQASLQGLTVWWNLVFPGLLPFLTLLELMLAFGALHGFGALLQPLMRKLFRLPGEAGIAIALGWSGGFPCGAETTAALRRSETVTAPEGQRLLALTHMPSPLFMLLVVGAGFLERPAIGAAIAAAVWASALLTAFLHARFAKMKPAAANEPAQPPAAASITLLLKQAAVAMVAARKRDGRTFGKVLGDSVTVSVYKLMAIGGFMMFGAVLVKLTQPLLPEGTPAFLLPGLIESHIGTYAAASSHFTGGLPWNAAAIAAVLSFGGLSALLQAGSAISGTGLSLKRLAATRLIQSLLAFFLTLAAWKPMSSLAGRIIPAAAPAMEQPEKTGGASNAIIHAGDLHSLWPYTPVLLLLFLFMLLALITASLLAAPQTKTN</sequence>
<feature type="transmembrane region" description="Helical" evidence="1">
    <location>
        <begin position="375"/>
        <end position="395"/>
    </location>
</feature>
<evidence type="ECO:0000313" key="3">
    <source>
        <dbReference type="EMBL" id="MBP3964538.1"/>
    </source>
</evidence>
<evidence type="ECO:0000313" key="4">
    <source>
        <dbReference type="Proteomes" id="UP000673394"/>
    </source>
</evidence>
<feature type="transmembrane region" description="Helical" evidence="1">
    <location>
        <begin position="219"/>
        <end position="236"/>
    </location>
</feature>
<feature type="transmembrane region" description="Helical" evidence="1">
    <location>
        <begin position="43"/>
        <end position="67"/>
    </location>
</feature>
<gene>
    <name evidence="3" type="ORF">I8J30_17610</name>
</gene>
<feature type="transmembrane region" description="Helical" evidence="1">
    <location>
        <begin position="117"/>
        <end position="137"/>
    </location>
</feature>
<organism evidence="3 4">
    <name type="scientific">Paenibacillus lignilyticus</name>
    <dbReference type="NCBI Taxonomy" id="1172615"/>
    <lineage>
        <taxon>Bacteria</taxon>
        <taxon>Bacillati</taxon>
        <taxon>Bacillota</taxon>
        <taxon>Bacilli</taxon>
        <taxon>Bacillales</taxon>
        <taxon>Paenibacillaceae</taxon>
        <taxon>Paenibacillus</taxon>
    </lineage>
</organism>
<dbReference type="Pfam" id="PF07670">
    <property type="entry name" value="Gate"/>
    <property type="match status" value="1"/>
</dbReference>
<evidence type="ECO:0000259" key="2">
    <source>
        <dbReference type="Pfam" id="PF07670"/>
    </source>
</evidence>
<keyword evidence="1" id="KW-0812">Transmembrane</keyword>
<comment type="caution">
    <text evidence="3">The sequence shown here is derived from an EMBL/GenBank/DDBJ whole genome shotgun (WGS) entry which is preliminary data.</text>
</comment>
<accession>A0ABS5CFC0</accession>
<dbReference type="Proteomes" id="UP000673394">
    <property type="component" value="Unassembled WGS sequence"/>
</dbReference>
<proteinExistence type="predicted"/>
<feature type="transmembrane region" description="Helical" evidence="1">
    <location>
        <begin position="143"/>
        <end position="161"/>
    </location>
</feature>
<feature type="transmembrane region" description="Helical" evidence="1">
    <location>
        <begin position="312"/>
        <end position="329"/>
    </location>
</feature>